<keyword evidence="8" id="KW-1185">Reference proteome</keyword>
<evidence type="ECO:0000256" key="3">
    <source>
        <dbReference type="ARBA" id="ARBA00022692"/>
    </source>
</evidence>
<dbReference type="STRING" id="388408.LAX5112_02900"/>
<organism evidence="7 8">
    <name type="scientific">Roseibium alexandrii</name>
    <dbReference type="NCBI Taxonomy" id="388408"/>
    <lineage>
        <taxon>Bacteria</taxon>
        <taxon>Pseudomonadati</taxon>
        <taxon>Pseudomonadota</taxon>
        <taxon>Alphaproteobacteria</taxon>
        <taxon>Hyphomicrobiales</taxon>
        <taxon>Stappiaceae</taxon>
        <taxon>Roseibium</taxon>
    </lineage>
</organism>
<evidence type="ECO:0000313" key="8">
    <source>
        <dbReference type="Proteomes" id="UP000053235"/>
    </source>
</evidence>
<proteinExistence type="predicted"/>
<feature type="transmembrane region" description="Helical" evidence="6">
    <location>
        <begin position="39"/>
        <end position="66"/>
    </location>
</feature>
<dbReference type="InterPro" id="IPR001123">
    <property type="entry name" value="LeuE-type"/>
</dbReference>
<evidence type="ECO:0000256" key="2">
    <source>
        <dbReference type="ARBA" id="ARBA00022475"/>
    </source>
</evidence>
<keyword evidence="3 6" id="KW-0812">Transmembrane</keyword>
<dbReference type="PANTHER" id="PTHR30086">
    <property type="entry name" value="ARGININE EXPORTER PROTEIN ARGO"/>
    <property type="match status" value="1"/>
</dbReference>
<keyword evidence="4 6" id="KW-1133">Transmembrane helix</keyword>
<feature type="transmembrane region" description="Helical" evidence="6">
    <location>
        <begin position="146"/>
        <end position="175"/>
    </location>
</feature>
<dbReference type="PIRSF" id="PIRSF006324">
    <property type="entry name" value="LeuE"/>
    <property type="match status" value="1"/>
</dbReference>
<protein>
    <submittedName>
        <fullName evidence="7">Homoserine/homoserine lactone efflux protein</fullName>
    </submittedName>
</protein>
<accession>A0A0M7AD47</accession>
<gene>
    <name evidence="7" type="primary">rhtB_6</name>
    <name evidence="7" type="ORF">LAX5112_02900</name>
</gene>
<evidence type="ECO:0000256" key="1">
    <source>
        <dbReference type="ARBA" id="ARBA00004651"/>
    </source>
</evidence>
<dbReference type="PANTHER" id="PTHR30086:SF20">
    <property type="entry name" value="ARGININE EXPORTER PROTEIN ARGO-RELATED"/>
    <property type="match status" value="1"/>
</dbReference>
<dbReference type="GO" id="GO:0005886">
    <property type="term" value="C:plasma membrane"/>
    <property type="evidence" value="ECO:0007669"/>
    <property type="project" value="UniProtKB-SubCell"/>
</dbReference>
<feature type="transmembrane region" description="Helical" evidence="6">
    <location>
        <begin position="6"/>
        <end position="27"/>
    </location>
</feature>
<dbReference type="Proteomes" id="UP000053235">
    <property type="component" value="Unassembled WGS sequence"/>
</dbReference>
<evidence type="ECO:0000256" key="5">
    <source>
        <dbReference type="ARBA" id="ARBA00023136"/>
    </source>
</evidence>
<name>A0A0M7AD47_9HYPH</name>
<dbReference type="GO" id="GO:0015171">
    <property type="term" value="F:amino acid transmembrane transporter activity"/>
    <property type="evidence" value="ECO:0007669"/>
    <property type="project" value="TreeGrafter"/>
</dbReference>
<sequence length="209" mass="22406">MPPFETLLAFFAATALFAYMPGPALLYTAAQTIARGRRAGFLAALGIHMGCYVHVFAAALGLSAIFSVVPSLYFALKLIGGAYLIFLGVQMIRARAESGAIPNLTQKSGRRAMVDSFLVEVLNPKVAVFFIAFLPQFVSPDAALPVWAQFLILGTIVNFAFTSADIVTVLFASEVKKHFTRQSRMQAVTRLAGGSLLVGLGLKLATDRS</sequence>
<reference evidence="8" key="1">
    <citation type="submission" date="2015-07" db="EMBL/GenBank/DDBJ databases">
        <authorList>
            <person name="Rodrigo-Torres Lidia"/>
            <person name="Arahal R.David."/>
        </authorList>
    </citation>
    <scope>NUCLEOTIDE SEQUENCE [LARGE SCALE GENOMIC DNA]</scope>
    <source>
        <strain evidence="8">CECT 5112</strain>
    </source>
</reference>
<dbReference type="RefSeq" id="WP_055672410.1">
    <property type="nucleotide sequence ID" value="NZ_CXWD01000010.1"/>
</dbReference>
<dbReference type="Pfam" id="PF01810">
    <property type="entry name" value="LysE"/>
    <property type="match status" value="1"/>
</dbReference>
<feature type="transmembrane region" description="Helical" evidence="6">
    <location>
        <begin position="113"/>
        <end position="134"/>
    </location>
</feature>
<keyword evidence="2" id="KW-1003">Cell membrane</keyword>
<evidence type="ECO:0000256" key="4">
    <source>
        <dbReference type="ARBA" id="ARBA00022989"/>
    </source>
</evidence>
<dbReference type="OrthoDB" id="9804822at2"/>
<dbReference type="AlphaFoldDB" id="A0A0M7AD47"/>
<keyword evidence="5 6" id="KW-0472">Membrane</keyword>
<evidence type="ECO:0000256" key="6">
    <source>
        <dbReference type="SAM" id="Phobius"/>
    </source>
</evidence>
<dbReference type="EMBL" id="CXWD01000010">
    <property type="protein sequence ID" value="CTQ71663.1"/>
    <property type="molecule type" value="Genomic_DNA"/>
</dbReference>
<evidence type="ECO:0000313" key="7">
    <source>
        <dbReference type="EMBL" id="CTQ71663.1"/>
    </source>
</evidence>
<comment type="subcellular location">
    <subcellularLocation>
        <location evidence="1">Cell membrane</location>
        <topology evidence="1">Multi-pass membrane protein</topology>
    </subcellularLocation>
</comment>
<feature type="transmembrane region" description="Helical" evidence="6">
    <location>
        <begin position="72"/>
        <end position="92"/>
    </location>
</feature>